<dbReference type="InterPro" id="IPR036249">
    <property type="entry name" value="Thioredoxin-like_sf"/>
</dbReference>
<dbReference type="EMBL" id="QWFX01000011">
    <property type="protein sequence ID" value="RIJ29394.1"/>
    <property type="molecule type" value="Genomic_DNA"/>
</dbReference>
<name>A0A399RFW4_9PROT</name>
<evidence type="ECO:0000256" key="2">
    <source>
        <dbReference type="PROSITE-ProRule" id="PRU01282"/>
    </source>
</evidence>
<comment type="caution">
    <text evidence="3">The sequence shown here is derived from an EMBL/GenBank/DDBJ whole genome shotgun (WGS) entry which is preliminary data.</text>
</comment>
<accession>A0A399RFW4</accession>
<proteinExistence type="inferred from homology"/>
<dbReference type="PANTHER" id="PTHR30041">
    <property type="entry name" value="ARSENATE REDUCTASE"/>
    <property type="match status" value="1"/>
</dbReference>
<evidence type="ECO:0000313" key="3">
    <source>
        <dbReference type="EMBL" id="RIJ29394.1"/>
    </source>
</evidence>
<dbReference type="PROSITE" id="PS51353">
    <property type="entry name" value="ARSC"/>
    <property type="match status" value="1"/>
</dbReference>
<dbReference type="InterPro" id="IPR006660">
    <property type="entry name" value="Arsenate_reductase-like"/>
</dbReference>
<sequence>MANLTLYGLKNCDTCKKAMSELDKAGHDVAMVDIRADTDLASKVPQWLKAVGPDALVNKRSTTWRGLSEAEKAAVEQGKAEKLLIANPTLIKRPVIETGADVHVGWTKDVQAVF</sequence>
<dbReference type="PANTHER" id="PTHR30041:SF8">
    <property type="entry name" value="PROTEIN YFFB"/>
    <property type="match status" value="1"/>
</dbReference>
<dbReference type="Gene3D" id="3.40.30.10">
    <property type="entry name" value="Glutaredoxin"/>
    <property type="match status" value="1"/>
</dbReference>
<dbReference type="RefSeq" id="WP_119376265.1">
    <property type="nucleotide sequence ID" value="NZ_QWFX01000011.1"/>
</dbReference>
<comment type="similarity">
    <text evidence="1 2">Belongs to the ArsC family.</text>
</comment>
<evidence type="ECO:0000313" key="4">
    <source>
        <dbReference type="Proteomes" id="UP000266385"/>
    </source>
</evidence>
<gene>
    <name evidence="3" type="ORF">D1223_09805</name>
</gene>
<keyword evidence="4" id="KW-1185">Reference proteome</keyword>
<dbReference type="SUPFAM" id="SSF52833">
    <property type="entry name" value="Thioredoxin-like"/>
    <property type="match status" value="1"/>
</dbReference>
<organism evidence="3 4">
    <name type="scientific">Henriciella mobilis</name>
    <dbReference type="NCBI Taxonomy" id="2305467"/>
    <lineage>
        <taxon>Bacteria</taxon>
        <taxon>Pseudomonadati</taxon>
        <taxon>Pseudomonadota</taxon>
        <taxon>Alphaproteobacteria</taxon>
        <taxon>Hyphomonadales</taxon>
        <taxon>Hyphomonadaceae</taxon>
        <taxon>Henriciella</taxon>
    </lineage>
</organism>
<dbReference type="AlphaFoldDB" id="A0A399RFW4"/>
<dbReference type="Pfam" id="PF03960">
    <property type="entry name" value="ArsC"/>
    <property type="match status" value="1"/>
</dbReference>
<dbReference type="OrthoDB" id="9803749at2"/>
<reference evidence="3 4" key="1">
    <citation type="submission" date="2018-08" db="EMBL/GenBank/DDBJ databases">
        <title>Henriciella mobilis sp. nov., isolated from seawater.</title>
        <authorList>
            <person name="Cheng H."/>
            <person name="Wu Y.-H."/>
            <person name="Xu X.-W."/>
            <person name="Guo L.-L."/>
        </authorList>
    </citation>
    <scope>NUCLEOTIDE SEQUENCE [LARGE SCALE GENOMIC DNA]</scope>
    <source>
        <strain evidence="3 4">JN25</strain>
    </source>
</reference>
<evidence type="ECO:0000256" key="1">
    <source>
        <dbReference type="ARBA" id="ARBA00007198"/>
    </source>
</evidence>
<dbReference type="Proteomes" id="UP000266385">
    <property type="component" value="Unassembled WGS sequence"/>
</dbReference>
<protein>
    <submittedName>
        <fullName evidence="3">ArsC family transcriptional regulator</fullName>
    </submittedName>
</protein>